<evidence type="ECO:0000313" key="3">
    <source>
        <dbReference type="EMBL" id="QDO98399.1"/>
    </source>
</evidence>
<protein>
    <recommendedName>
        <fullName evidence="2">DUF1468 domain-containing protein</fullName>
    </recommendedName>
</protein>
<keyword evidence="4" id="KW-1185">Reference proteome</keyword>
<dbReference type="RefSeq" id="WP_144069380.1">
    <property type="nucleotide sequence ID" value="NZ_CP041636.1"/>
</dbReference>
<dbReference type="KEGG" id="fer:FNB15_14445"/>
<proteinExistence type="predicted"/>
<feature type="transmembrane region" description="Helical" evidence="1">
    <location>
        <begin position="125"/>
        <end position="143"/>
    </location>
</feature>
<feature type="transmembrane region" description="Helical" evidence="1">
    <location>
        <begin position="12"/>
        <end position="30"/>
    </location>
</feature>
<dbReference type="EMBL" id="CP041636">
    <property type="protein sequence ID" value="QDO98399.1"/>
    <property type="molecule type" value="Genomic_DNA"/>
</dbReference>
<dbReference type="Pfam" id="PF07331">
    <property type="entry name" value="TctB"/>
    <property type="match status" value="1"/>
</dbReference>
<name>A0A516H3Q6_9PROT</name>
<dbReference type="AlphaFoldDB" id="A0A516H3Q6"/>
<reference evidence="3 4" key="1">
    <citation type="submission" date="2019-07" db="EMBL/GenBank/DDBJ databases">
        <title>Genome sequencing for Ferrovibrio sp. K5.</title>
        <authorList>
            <person name="Park S.-J."/>
        </authorList>
    </citation>
    <scope>NUCLEOTIDE SEQUENCE [LARGE SCALE GENOMIC DNA]</scope>
    <source>
        <strain evidence="3 4">K5</strain>
    </source>
</reference>
<keyword evidence="1" id="KW-1133">Transmembrane helix</keyword>
<keyword evidence="1" id="KW-0472">Membrane</keyword>
<dbReference type="InterPro" id="IPR009936">
    <property type="entry name" value="DUF1468"/>
</dbReference>
<evidence type="ECO:0000313" key="4">
    <source>
        <dbReference type="Proteomes" id="UP000317496"/>
    </source>
</evidence>
<sequence length="155" mass="16364">MAQQQLSTDVITGGLLLLAGGGLLALTWQYPSGTLSDIGPGMILQLAGTSLAVLGVLMLLRGWRQITPQRVETIPRRLVLRPFVVPAAMAAFGLLLPWLGLALTAAFTAFAASFGSAGLRLRERLITAFALAAFVTLLFGYGLRLPVSVWPGFAA</sequence>
<evidence type="ECO:0000256" key="1">
    <source>
        <dbReference type="SAM" id="Phobius"/>
    </source>
</evidence>
<organism evidence="3 4">
    <name type="scientific">Ferrovibrio terrae</name>
    <dbReference type="NCBI Taxonomy" id="2594003"/>
    <lineage>
        <taxon>Bacteria</taxon>
        <taxon>Pseudomonadati</taxon>
        <taxon>Pseudomonadota</taxon>
        <taxon>Alphaproteobacteria</taxon>
        <taxon>Rhodospirillales</taxon>
        <taxon>Rhodospirillaceae</taxon>
        <taxon>Ferrovibrio</taxon>
    </lineage>
</organism>
<feature type="transmembrane region" description="Helical" evidence="1">
    <location>
        <begin position="42"/>
        <end position="63"/>
    </location>
</feature>
<feature type="transmembrane region" description="Helical" evidence="1">
    <location>
        <begin position="83"/>
        <end position="113"/>
    </location>
</feature>
<evidence type="ECO:0000259" key="2">
    <source>
        <dbReference type="Pfam" id="PF07331"/>
    </source>
</evidence>
<feature type="domain" description="DUF1468" evidence="2">
    <location>
        <begin position="13"/>
        <end position="146"/>
    </location>
</feature>
<dbReference type="Proteomes" id="UP000317496">
    <property type="component" value="Chromosome"/>
</dbReference>
<keyword evidence="1" id="KW-0812">Transmembrane</keyword>
<accession>A0A516H3Q6</accession>
<gene>
    <name evidence="3" type="ORF">FNB15_14445</name>
</gene>